<protein>
    <recommendedName>
        <fullName evidence="8">DoxX family protein</fullName>
    </recommendedName>
</protein>
<proteinExistence type="predicted"/>
<dbReference type="Pfam" id="PF07681">
    <property type="entry name" value="DoxX"/>
    <property type="match status" value="1"/>
</dbReference>
<evidence type="ECO:0000256" key="4">
    <source>
        <dbReference type="ARBA" id="ARBA00023136"/>
    </source>
</evidence>
<comment type="subcellular location">
    <subcellularLocation>
        <location evidence="1">Membrane</location>
        <topology evidence="1">Multi-pass membrane protein</topology>
    </subcellularLocation>
</comment>
<dbReference type="Proteomes" id="UP000005808">
    <property type="component" value="Unassembled WGS sequence"/>
</dbReference>
<evidence type="ECO:0000313" key="6">
    <source>
        <dbReference type="EMBL" id="EHP38494.1"/>
    </source>
</evidence>
<keyword evidence="3 5" id="KW-1133">Transmembrane helix</keyword>
<evidence type="ECO:0000256" key="1">
    <source>
        <dbReference type="ARBA" id="ARBA00004141"/>
    </source>
</evidence>
<dbReference type="RefSeq" id="WP_006163356.1">
    <property type="nucleotide sequence ID" value="NZ_AHJE01000123.1"/>
</dbReference>
<evidence type="ECO:0000256" key="2">
    <source>
        <dbReference type="ARBA" id="ARBA00022692"/>
    </source>
</evidence>
<dbReference type="AlphaFoldDB" id="H1SG62"/>
<dbReference type="InterPro" id="IPR032808">
    <property type="entry name" value="DoxX"/>
</dbReference>
<feature type="transmembrane region" description="Helical" evidence="5">
    <location>
        <begin position="120"/>
        <end position="140"/>
    </location>
</feature>
<name>H1SG62_9BURK</name>
<dbReference type="PATRIC" id="fig|1127483.3.peg.7341"/>
<keyword evidence="4 5" id="KW-0472">Membrane</keyword>
<gene>
    <name evidence="6" type="ORF">OR16_36825</name>
</gene>
<dbReference type="GO" id="GO:0016020">
    <property type="term" value="C:membrane"/>
    <property type="evidence" value="ECO:0007669"/>
    <property type="project" value="UniProtKB-SubCell"/>
</dbReference>
<keyword evidence="2 5" id="KW-0812">Transmembrane</keyword>
<comment type="caution">
    <text evidence="6">The sequence shown here is derived from an EMBL/GenBank/DDBJ whole genome shotgun (WGS) entry which is preliminary data.</text>
</comment>
<evidence type="ECO:0000256" key="3">
    <source>
        <dbReference type="ARBA" id="ARBA00022989"/>
    </source>
</evidence>
<evidence type="ECO:0000256" key="5">
    <source>
        <dbReference type="SAM" id="Phobius"/>
    </source>
</evidence>
<feature type="transmembrane region" description="Helical" evidence="5">
    <location>
        <begin position="26"/>
        <end position="48"/>
    </location>
</feature>
<feature type="transmembrane region" description="Helical" evidence="5">
    <location>
        <begin position="90"/>
        <end position="108"/>
    </location>
</feature>
<sequence length="152" mass="16338">MTLPDPRPASTSTYPPASRTVRLPPWLRWLALLALCAAYLQGGLVKAMDFAGAVGEMQHFGLAPAAPLAVAVIVLELGASLMILCGWYRWLGALALAAFTLMATFLANRFWIAPPAEQAMLANAFFEHIGLAGGFVLVAWEDFVQRAAAHKT</sequence>
<organism evidence="6 7">
    <name type="scientific">Cupriavidus basilensis OR16</name>
    <dbReference type="NCBI Taxonomy" id="1127483"/>
    <lineage>
        <taxon>Bacteria</taxon>
        <taxon>Pseudomonadati</taxon>
        <taxon>Pseudomonadota</taxon>
        <taxon>Betaproteobacteria</taxon>
        <taxon>Burkholderiales</taxon>
        <taxon>Burkholderiaceae</taxon>
        <taxon>Cupriavidus</taxon>
    </lineage>
</organism>
<evidence type="ECO:0000313" key="7">
    <source>
        <dbReference type="Proteomes" id="UP000005808"/>
    </source>
</evidence>
<evidence type="ECO:0008006" key="8">
    <source>
        <dbReference type="Google" id="ProtNLM"/>
    </source>
</evidence>
<accession>H1SG62</accession>
<reference evidence="6 7" key="1">
    <citation type="journal article" date="2012" name="J. Bacteriol.">
        <title>De Novo Genome Project of Cupriavidus basilensis OR16.</title>
        <authorList>
            <person name="Cserhati M."/>
            <person name="Kriszt B."/>
            <person name="Szoboszlay S."/>
            <person name="Toth A."/>
            <person name="Szabo I."/>
            <person name="Tancsics A."/>
            <person name="Nagy I."/>
            <person name="Horvath B."/>
            <person name="Nagy I."/>
            <person name="Kukolya J."/>
        </authorList>
    </citation>
    <scope>NUCLEOTIDE SEQUENCE [LARGE SCALE GENOMIC DNA]</scope>
    <source>
        <strain evidence="6 7">OR16</strain>
    </source>
</reference>
<dbReference type="EMBL" id="AHJE01000123">
    <property type="protein sequence ID" value="EHP38494.1"/>
    <property type="molecule type" value="Genomic_DNA"/>
</dbReference>
<dbReference type="OrthoDB" id="6522672at2"/>
<feature type="transmembrane region" description="Helical" evidence="5">
    <location>
        <begin position="60"/>
        <end position="84"/>
    </location>
</feature>